<dbReference type="EMBL" id="LGUG01000004">
    <property type="protein sequence ID" value="KON95235.1"/>
    <property type="molecule type" value="Genomic_DNA"/>
</dbReference>
<evidence type="ECO:0000313" key="3">
    <source>
        <dbReference type="Proteomes" id="UP000037269"/>
    </source>
</evidence>
<keyword evidence="3" id="KW-1185">Reference proteome</keyword>
<name>A0A0D1UT23_ANEMI</name>
<gene>
    <name evidence="1" type="ORF">AF333_06825</name>
    <name evidence="2" type="ORF">SAMN04487909_14924</name>
</gene>
<evidence type="ECO:0000313" key="4">
    <source>
        <dbReference type="Proteomes" id="UP000182836"/>
    </source>
</evidence>
<dbReference type="Proteomes" id="UP000182836">
    <property type="component" value="Unassembled WGS sequence"/>
</dbReference>
<dbReference type="OrthoDB" id="1850874at2"/>
<reference evidence="2 4" key="2">
    <citation type="submission" date="2016-10" db="EMBL/GenBank/DDBJ databases">
        <authorList>
            <person name="de Groot N.N."/>
        </authorList>
    </citation>
    <scope>NUCLEOTIDE SEQUENCE [LARGE SCALE GENOMIC DNA]</scope>
    <source>
        <strain evidence="2 4">DSM 2895</strain>
    </source>
</reference>
<dbReference type="PATRIC" id="fig|47500.8.peg.4452"/>
<dbReference type="GeneID" id="42304911"/>
<dbReference type="AlphaFoldDB" id="A0A0D1UT23"/>
<proteinExistence type="predicted"/>
<dbReference type="RefSeq" id="WP_043068823.1">
    <property type="nucleotide sequence ID" value="NZ_BJOA01000200.1"/>
</dbReference>
<dbReference type="EMBL" id="FNED01000049">
    <property type="protein sequence ID" value="SDK33011.1"/>
    <property type="molecule type" value="Genomic_DNA"/>
</dbReference>
<evidence type="ECO:0000313" key="1">
    <source>
        <dbReference type="EMBL" id="KON95235.1"/>
    </source>
</evidence>
<dbReference type="InterPro" id="IPR010064">
    <property type="entry name" value="HK97-gp10_tail"/>
</dbReference>
<evidence type="ECO:0000313" key="2">
    <source>
        <dbReference type="EMBL" id="SDK33011.1"/>
    </source>
</evidence>
<protein>
    <submittedName>
        <fullName evidence="2">Bacteriophage HK97-gp10, putative tail-component</fullName>
    </submittedName>
</protein>
<sequence>MSDGFVIEGLDQFHRQLLAFTKNKFPRAVEAWCEGLAMRLMERVADLAPVREDPGGGRLRNSYVTASMGQSDEDAYFERIGRGGNITVLVGSNVEYADYVNTGHKLRNGAWWEGYHYFDDAWDEFEVEAADWLADRLEELFSESGLS</sequence>
<dbReference type="STRING" id="47500.AF333_06825"/>
<reference evidence="1 3" key="1">
    <citation type="submission" date="2015-07" db="EMBL/GenBank/DDBJ databases">
        <title>Fjat-14205 dsm 2895.</title>
        <authorList>
            <person name="Liu B."/>
            <person name="Wang J."/>
            <person name="Zhu Y."/>
            <person name="Liu G."/>
            <person name="Chen Q."/>
            <person name="Chen Z."/>
            <person name="Lan J."/>
            <person name="Che J."/>
            <person name="Ge C."/>
            <person name="Shi H."/>
            <person name="Pan Z."/>
            <person name="Liu X."/>
        </authorList>
    </citation>
    <scope>NUCLEOTIDE SEQUENCE [LARGE SCALE GENOMIC DNA]</scope>
    <source>
        <strain evidence="1 3">DSM 2895</strain>
    </source>
</reference>
<organism evidence="1 3">
    <name type="scientific">Aneurinibacillus migulanus</name>
    <name type="common">Bacillus migulanus</name>
    <dbReference type="NCBI Taxonomy" id="47500"/>
    <lineage>
        <taxon>Bacteria</taxon>
        <taxon>Bacillati</taxon>
        <taxon>Bacillota</taxon>
        <taxon>Bacilli</taxon>
        <taxon>Bacillales</taxon>
        <taxon>Paenibacillaceae</taxon>
        <taxon>Aneurinibacillus group</taxon>
        <taxon>Aneurinibacillus</taxon>
    </lineage>
</organism>
<dbReference type="Pfam" id="PF04883">
    <property type="entry name" value="HK97-gp10_like"/>
    <property type="match status" value="1"/>
</dbReference>
<dbReference type="Proteomes" id="UP000037269">
    <property type="component" value="Unassembled WGS sequence"/>
</dbReference>
<accession>A0A0D1UT23</accession>